<dbReference type="SFLD" id="SFLDG01081">
    <property type="entry name" value="cleavage_of_the_Ca-Cb_bond_in"/>
    <property type="match status" value="1"/>
</dbReference>
<dbReference type="SFLD" id="SFLDG01060">
    <property type="entry name" value="BATS_domain_containing"/>
    <property type="match status" value="1"/>
</dbReference>
<gene>
    <name evidence="8" type="primary">hydG</name>
    <name evidence="8" type="ORF">JYU06_03255</name>
</gene>
<dbReference type="PANTHER" id="PTHR43583">
    <property type="entry name" value="2-IMINOACETATE SYNTHASE"/>
    <property type="match status" value="1"/>
</dbReference>
<protein>
    <submittedName>
        <fullName evidence="8">[FeFe] hydrogenase H-cluster radical SAM maturase HydG</fullName>
    </submittedName>
</protein>
<dbReference type="SFLD" id="SFLDF00319">
    <property type="entry name" value="Fe_hydrogenase_maturase_(HydG"/>
    <property type="match status" value="1"/>
</dbReference>
<comment type="caution">
    <text evidence="8">The sequence shown here is derived from an EMBL/GenBank/DDBJ whole genome shotgun (WGS) entry which is preliminary data.</text>
</comment>
<dbReference type="InterPro" id="IPR010722">
    <property type="entry name" value="BATS_dom"/>
</dbReference>
<organism evidence="8 9">
    <name type="scientific">Desulfotalea psychrophila</name>
    <dbReference type="NCBI Taxonomy" id="84980"/>
    <lineage>
        <taxon>Bacteria</taxon>
        <taxon>Pseudomonadati</taxon>
        <taxon>Thermodesulfobacteriota</taxon>
        <taxon>Desulfobulbia</taxon>
        <taxon>Desulfobulbales</taxon>
        <taxon>Desulfocapsaceae</taxon>
        <taxon>Desulfotalea</taxon>
    </lineage>
</organism>
<accession>A0ABS3AXA9</accession>
<dbReference type="SUPFAM" id="SSF102114">
    <property type="entry name" value="Radical SAM enzymes"/>
    <property type="match status" value="1"/>
</dbReference>
<dbReference type="Gene3D" id="3.20.20.70">
    <property type="entry name" value="Aldolase class I"/>
    <property type="match status" value="1"/>
</dbReference>
<dbReference type="EMBL" id="JAFITO010000021">
    <property type="protein sequence ID" value="MBN4068522.1"/>
    <property type="molecule type" value="Genomic_DNA"/>
</dbReference>
<keyword evidence="5" id="KW-0408">Iron</keyword>
<keyword evidence="3" id="KW-0949">S-adenosyl-L-methionine</keyword>
<keyword evidence="6" id="KW-0411">Iron-sulfur</keyword>
<dbReference type="CDD" id="cd01335">
    <property type="entry name" value="Radical_SAM"/>
    <property type="match status" value="1"/>
</dbReference>
<dbReference type="NCBIfam" id="TIGR03955">
    <property type="entry name" value="rSAM_HydG"/>
    <property type="match status" value="1"/>
</dbReference>
<dbReference type="InterPro" id="IPR024007">
    <property type="entry name" value="FeFe-hyd_mat_HydG"/>
</dbReference>
<dbReference type="InterPro" id="IPR058240">
    <property type="entry name" value="rSAM_sf"/>
</dbReference>
<keyword evidence="4" id="KW-0479">Metal-binding</keyword>
<dbReference type="InterPro" id="IPR013785">
    <property type="entry name" value="Aldolase_TIM"/>
</dbReference>
<evidence type="ECO:0000256" key="4">
    <source>
        <dbReference type="ARBA" id="ARBA00022723"/>
    </source>
</evidence>
<name>A0ABS3AXA9_9BACT</name>
<dbReference type="PANTHER" id="PTHR43583:SF2">
    <property type="entry name" value="THIAZOLE BIOSYNTHESIS PROTEIN"/>
    <property type="match status" value="1"/>
</dbReference>
<comment type="cofactor">
    <cofactor evidence="1">
        <name>[4Fe-4S] cluster</name>
        <dbReference type="ChEBI" id="CHEBI:49883"/>
    </cofactor>
</comment>
<dbReference type="SMART" id="SM00876">
    <property type="entry name" value="BATS"/>
    <property type="match status" value="1"/>
</dbReference>
<evidence type="ECO:0000256" key="6">
    <source>
        <dbReference type="ARBA" id="ARBA00023014"/>
    </source>
</evidence>
<dbReference type="InterPro" id="IPR034428">
    <property type="entry name" value="ThiH/NoCL/HydG-like"/>
</dbReference>
<evidence type="ECO:0000256" key="1">
    <source>
        <dbReference type="ARBA" id="ARBA00001966"/>
    </source>
</evidence>
<dbReference type="InterPro" id="IPR007197">
    <property type="entry name" value="rSAM"/>
</dbReference>
<evidence type="ECO:0000313" key="9">
    <source>
        <dbReference type="Proteomes" id="UP000717534"/>
    </source>
</evidence>
<dbReference type="SFLD" id="SFLDS00029">
    <property type="entry name" value="Radical_SAM"/>
    <property type="match status" value="1"/>
</dbReference>
<dbReference type="Pfam" id="PF06968">
    <property type="entry name" value="BATS"/>
    <property type="match status" value="1"/>
</dbReference>
<sequence>MTIHAHSEQKEVANFIDEGKIYQDLETSQELPREQLLEIISKARTTKGLSPLEVAALLQTKDKDLLDLIFAASSEIKEKIYGKRLVIFAPLYVSNYCINNCVYCGYRQDNNMLRRKLTMPELVEEVQALEKLGHKRLALEAGEHSAQCSIQYILECIDTIYRVKLDNGSIRRVNVNIAATTVENYAKLKEIGIGTYILFQETYHRETYRKMHLSGPKADYDWHTTAMDRAMTAGVDDVGVGALFGLYDYKFEVMGLIYHALHLEEKFGVGPHTVSVPRMCPAQGVDIDKYPNLVNDEEFSKIIAILRLALPYAGIILSTRENSQLRDELIKYGVSQISAGSCTGVGGYQRKYAEKLGTGAVEQAETPQFEVEDHRSPDEILRGICQSGFLPSYCTACYRQGRTGDRFMSLAKTGEIQNVCQPNALLTFKEYLMDYASPETKAVGEETIRQHLTEIPKAGMRKATQEKLKLIEQGQRDLYF</sequence>
<dbReference type="Pfam" id="PF04055">
    <property type="entry name" value="Radical_SAM"/>
    <property type="match status" value="1"/>
</dbReference>
<dbReference type="Proteomes" id="UP000717534">
    <property type="component" value="Unassembled WGS sequence"/>
</dbReference>
<keyword evidence="9" id="KW-1185">Reference proteome</keyword>
<keyword evidence="2" id="KW-0004">4Fe-4S</keyword>
<evidence type="ECO:0000259" key="7">
    <source>
        <dbReference type="SMART" id="SM00876"/>
    </source>
</evidence>
<evidence type="ECO:0000256" key="5">
    <source>
        <dbReference type="ARBA" id="ARBA00023004"/>
    </source>
</evidence>
<evidence type="ECO:0000256" key="2">
    <source>
        <dbReference type="ARBA" id="ARBA00022485"/>
    </source>
</evidence>
<proteinExistence type="predicted"/>
<evidence type="ECO:0000256" key="3">
    <source>
        <dbReference type="ARBA" id="ARBA00022691"/>
    </source>
</evidence>
<feature type="domain" description="Biotin and thiamin synthesis-associated" evidence="7">
    <location>
        <begin position="275"/>
        <end position="391"/>
    </location>
</feature>
<reference evidence="8 9" key="1">
    <citation type="submission" date="2021-02" db="EMBL/GenBank/DDBJ databases">
        <title>Activity-based single-cell genomes from oceanic crustal fluid captures similar information to metagenomic and metatranscriptomic surveys with orders of magnitude less sampling.</title>
        <authorList>
            <person name="D'Angelo T.S."/>
            <person name="Orcutt B.N."/>
        </authorList>
    </citation>
    <scope>NUCLEOTIDE SEQUENCE [LARGE SCALE GENOMIC DNA]</scope>
    <source>
        <strain evidence="8">AH-315-G02</strain>
    </source>
</reference>
<evidence type="ECO:0000313" key="8">
    <source>
        <dbReference type="EMBL" id="MBN4068522.1"/>
    </source>
</evidence>